<sequence length="62" mass="7083">MTLVGLGTLEGGILMRIPDYRNVHGVKDPNHWTPKASRVDKAHEDEFEKELEDSIHKRKSEA</sequence>
<feature type="region of interest" description="Disordered" evidence="1">
    <location>
        <begin position="26"/>
        <end position="62"/>
    </location>
</feature>
<gene>
    <name evidence="2" type="ORF">METZ01_LOCUS410260</name>
</gene>
<evidence type="ECO:0000313" key="2">
    <source>
        <dbReference type="EMBL" id="SVD57406.1"/>
    </source>
</evidence>
<dbReference type="AlphaFoldDB" id="A0A382WET1"/>
<dbReference type="EMBL" id="UINC01159361">
    <property type="protein sequence ID" value="SVD57406.1"/>
    <property type="molecule type" value="Genomic_DNA"/>
</dbReference>
<reference evidence="2" key="1">
    <citation type="submission" date="2018-05" db="EMBL/GenBank/DDBJ databases">
        <authorList>
            <person name="Lanie J.A."/>
            <person name="Ng W.-L."/>
            <person name="Kazmierczak K.M."/>
            <person name="Andrzejewski T.M."/>
            <person name="Davidsen T.M."/>
            <person name="Wayne K.J."/>
            <person name="Tettelin H."/>
            <person name="Glass J.I."/>
            <person name="Rusch D."/>
            <person name="Podicherti R."/>
            <person name="Tsui H.-C.T."/>
            <person name="Winkler M.E."/>
        </authorList>
    </citation>
    <scope>NUCLEOTIDE SEQUENCE</scope>
</reference>
<feature type="compositionally biased region" description="Basic and acidic residues" evidence="1">
    <location>
        <begin position="37"/>
        <end position="62"/>
    </location>
</feature>
<accession>A0A382WET1</accession>
<name>A0A382WET1_9ZZZZ</name>
<proteinExistence type="predicted"/>
<organism evidence="2">
    <name type="scientific">marine metagenome</name>
    <dbReference type="NCBI Taxonomy" id="408172"/>
    <lineage>
        <taxon>unclassified sequences</taxon>
        <taxon>metagenomes</taxon>
        <taxon>ecological metagenomes</taxon>
    </lineage>
</organism>
<protein>
    <submittedName>
        <fullName evidence="2">Uncharacterized protein</fullName>
    </submittedName>
</protein>
<evidence type="ECO:0000256" key="1">
    <source>
        <dbReference type="SAM" id="MobiDB-lite"/>
    </source>
</evidence>
<feature type="non-terminal residue" evidence="2">
    <location>
        <position position="62"/>
    </location>
</feature>